<organism evidence="3 4">
    <name type="scientific">Tritrichomonas musculus</name>
    <dbReference type="NCBI Taxonomy" id="1915356"/>
    <lineage>
        <taxon>Eukaryota</taxon>
        <taxon>Metamonada</taxon>
        <taxon>Parabasalia</taxon>
        <taxon>Tritrichomonadida</taxon>
        <taxon>Tritrichomonadidae</taxon>
        <taxon>Tritrichomonas</taxon>
    </lineage>
</organism>
<proteinExistence type="predicted"/>
<dbReference type="Proteomes" id="UP001470230">
    <property type="component" value="Unassembled WGS sequence"/>
</dbReference>
<dbReference type="InterPro" id="IPR001005">
    <property type="entry name" value="SANT/Myb"/>
</dbReference>
<protein>
    <recommendedName>
        <fullName evidence="5">Myb-like DNA-binding domain containing protein</fullName>
    </recommendedName>
</protein>
<evidence type="ECO:0008006" key="5">
    <source>
        <dbReference type="Google" id="ProtNLM"/>
    </source>
</evidence>
<dbReference type="InterPro" id="IPR050560">
    <property type="entry name" value="MYB_TF"/>
</dbReference>
<dbReference type="SMART" id="SM00717">
    <property type="entry name" value="SANT"/>
    <property type="match status" value="2"/>
</dbReference>
<sequence length="363" mass="41889">MDGQTSDTVVNTNNKASWEIRLDEENLSGAKEHLLKVMSCRRRVFTTDEDKLLTELVTSKSCTNWLEIATQLPGRTARQCRDRWINYLSPENTFAPWTEEEDKLIVSKVNEIGTKWSAISKLIPGRSDNSVKNHWYSGLRHNCTKSAIDGSFIYQPSLADKSNSISQQRGSKSKQALQNQISKHTIHPIPQINPMQPIQTIPQLQTTSYPLIPQYQPMPIPPMFMYGNYAQFQQPQFPQFQTVNPISFASKICYQNFAPINNNFRYVEKPKTKKKKPDLNEAKKEIQQQLRAAVSMNFVDDNQLKENSIVDSHDETQNEIPNESVDNLTDDESDNIWDRKIKSQLQEMDQDPFAIPEVFNEWF</sequence>
<reference evidence="3 4" key="1">
    <citation type="submission" date="2024-04" db="EMBL/GenBank/DDBJ databases">
        <title>Tritrichomonas musculus Genome.</title>
        <authorList>
            <person name="Alves-Ferreira E."/>
            <person name="Grigg M."/>
            <person name="Lorenzi H."/>
            <person name="Galac M."/>
        </authorList>
    </citation>
    <scope>NUCLEOTIDE SEQUENCE [LARGE SCALE GENOMIC DNA]</scope>
    <source>
        <strain evidence="3 4">EAF2021</strain>
    </source>
</reference>
<dbReference type="Gene3D" id="1.10.10.60">
    <property type="entry name" value="Homeodomain-like"/>
    <property type="match status" value="2"/>
</dbReference>
<evidence type="ECO:0000313" key="4">
    <source>
        <dbReference type="Proteomes" id="UP001470230"/>
    </source>
</evidence>
<accession>A0ABR2IK43</accession>
<gene>
    <name evidence="3" type="ORF">M9Y10_011686</name>
</gene>
<evidence type="ECO:0000259" key="2">
    <source>
        <dbReference type="PROSITE" id="PS51294"/>
    </source>
</evidence>
<dbReference type="PANTHER" id="PTHR45614">
    <property type="entry name" value="MYB PROTEIN-RELATED"/>
    <property type="match status" value="1"/>
</dbReference>
<feature type="domain" description="HTH myb-type" evidence="2">
    <location>
        <begin position="39"/>
        <end position="92"/>
    </location>
</feature>
<dbReference type="PANTHER" id="PTHR45614:SF253">
    <property type="entry name" value="CHROMOSOME UNDETERMINED SCAFFOLD_38, WHOLE GENOME SHOTGUN SEQUENCE"/>
    <property type="match status" value="1"/>
</dbReference>
<dbReference type="PROSITE" id="PS51294">
    <property type="entry name" value="HTH_MYB"/>
    <property type="match status" value="2"/>
</dbReference>
<dbReference type="InterPro" id="IPR017930">
    <property type="entry name" value="Myb_dom"/>
</dbReference>
<comment type="caution">
    <text evidence="3">The sequence shown here is derived from an EMBL/GenBank/DDBJ whole genome shotgun (WGS) entry which is preliminary data.</text>
</comment>
<dbReference type="EMBL" id="JAPFFF010000017">
    <property type="protein sequence ID" value="KAK8863992.1"/>
    <property type="molecule type" value="Genomic_DNA"/>
</dbReference>
<evidence type="ECO:0000259" key="1">
    <source>
        <dbReference type="PROSITE" id="PS50090"/>
    </source>
</evidence>
<dbReference type="PROSITE" id="PS50090">
    <property type="entry name" value="MYB_LIKE"/>
    <property type="match status" value="2"/>
</dbReference>
<dbReference type="Pfam" id="PF00249">
    <property type="entry name" value="Myb_DNA-binding"/>
    <property type="match status" value="2"/>
</dbReference>
<feature type="domain" description="HTH myb-type" evidence="2">
    <location>
        <begin position="96"/>
        <end position="143"/>
    </location>
</feature>
<feature type="domain" description="Myb-like" evidence="1">
    <location>
        <begin position="41"/>
        <end position="88"/>
    </location>
</feature>
<feature type="domain" description="Myb-like" evidence="1">
    <location>
        <begin position="89"/>
        <end position="139"/>
    </location>
</feature>
<name>A0ABR2IK43_9EUKA</name>
<dbReference type="InterPro" id="IPR009057">
    <property type="entry name" value="Homeodomain-like_sf"/>
</dbReference>
<dbReference type="SUPFAM" id="SSF46689">
    <property type="entry name" value="Homeodomain-like"/>
    <property type="match status" value="1"/>
</dbReference>
<keyword evidence="4" id="KW-1185">Reference proteome</keyword>
<evidence type="ECO:0000313" key="3">
    <source>
        <dbReference type="EMBL" id="KAK8863992.1"/>
    </source>
</evidence>
<dbReference type="CDD" id="cd00167">
    <property type="entry name" value="SANT"/>
    <property type="match status" value="2"/>
</dbReference>